<dbReference type="RefSeq" id="WP_309794618.1">
    <property type="nucleotide sequence ID" value="NZ_JAVDPW010000004.1"/>
</dbReference>
<name>A0ABU1JNG8_9PROT</name>
<feature type="signal peptide" evidence="2">
    <location>
        <begin position="1"/>
        <end position="21"/>
    </location>
</feature>
<feature type="chain" id="PRO_5045645910" evidence="2">
    <location>
        <begin position="22"/>
        <end position="372"/>
    </location>
</feature>
<dbReference type="EMBL" id="JAVDPW010000004">
    <property type="protein sequence ID" value="MDR6290165.1"/>
    <property type="molecule type" value="Genomic_DNA"/>
</dbReference>
<reference evidence="3 4" key="1">
    <citation type="submission" date="2023-07" db="EMBL/GenBank/DDBJ databases">
        <title>Sorghum-associated microbial communities from plants grown in Nebraska, USA.</title>
        <authorList>
            <person name="Schachtman D."/>
        </authorList>
    </citation>
    <scope>NUCLEOTIDE SEQUENCE [LARGE SCALE GENOMIC DNA]</scope>
    <source>
        <strain evidence="3 4">584</strain>
    </source>
</reference>
<comment type="caution">
    <text evidence="3">The sequence shown here is derived from an EMBL/GenBank/DDBJ whole genome shotgun (WGS) entry which is preliminary data.</text>
</comment>
<protein>
    <submittedName>
        <fullName evidence="3">Uncharacterized protein</fullName>
    </submittedName>
</protein>
<feature type="region of interest" description="Disordered" evidence="1">
    <location>
        <begin position="168"/>
        <end position="191"/>
    </location>
</feature>
<keyword evidence="2" id="KW-0732">Signal</keyword>
<evidence type="ECO:0000256" key="1">
    <source>
        <dbReference type="SAM" id="MobiDB-lite"/>
    </source>
</evidence>
<keyword evidence="4" id="KW-1185">Reference proteome</keyword>
<evidence type="ECO:0000313" key="4">
    <source>
        <dbReference type="Proteomes" id="UP001262410"/>
    </source>
</evidence>
<organism evidence="3 4">
    <name type="scientific">Inquilinus ginsengisoli</name>
    <dbReference type="NCBI Taxonomy" id="363840"/>
    <lineage>
        <taxon>Bacteria</taxon>
        <taxon>Pseudomonadati</taxon>
        <taxon>Pseudomonadota</taxon>
        <taxon>Alphaproteobacteria</taxon>
        <taxon>Rhodospirillales</taxon>
        <taxon>Rhodospirillaceae</taxon>
        <taxon>Inquilinus</taxon>
    </lineage>
</organism>
<evidence type="ECO:0000256" key="2">
    <source>
        <dbReference type="SAM" id="SignalP"/>
    </source>
</evidence>
<gene>
    <name evidence="3" type="ORF">E9232_002686</name>
</gene>
<accession>A0ABU1JNG8</accession>
<sequence>MNRLAMLAGVLVGLLPLCGQAQMRIDSLAATRPDLDAATYRFPVVAGDSAVARRINTWLQAVELHKLPGRYRKTAFEDVWPTEGWQGTTSMDYEVFSNLPGFLSLVVSGEYMGAYPSQGASSYNFETASGFPIRLTDLLSGKGMATFRQRVSEARTRRIDAFLAGQTVPDSRTSGTDASDSLRISDDAETAEEQRSIYADCRDSVAEADMADDQLRLGRDQLTVIRGHCAAHVNQAVDDLWDFENSYRYADLAPLLSDYGRCLLIVRRTDCPVRRQGLDRAVLRGRLGGRYPITFVVERVYDDGSIGAAYFYDSQAKYIELQGQKGADGGYRFTERPEGGVEAVFDLRLRPDAGLSGTWTQKGKPSLPVDLD</sequence>
<dbReference type="Proteomes" id="UP001262410">
    <property type="component" value="Unassembled WGS sequence"/>
</dbReference>
<evidence type="ECO:0000313" key="3">
    <source>
        <dbReference type="EMBL" id="MDR6290165.1"/>
    </source>
</evidence>
<proteinExistence type="predicted"/>
<feature type="compositionally biased region" description="Polar residues" evidence="1">
    <location>
        <begin position="168"/>
        <end position="179"/>
    </location>
</feature>